<proteinExistence type="predicted"/>
<evidence type="ECO:0000313" key="3">
    <source>
        <dbReference type="Proteomes" id="UP000003019"/>
    </source>
</evidence>
<evidence type="ECO:0000256" key="1">
    <source>
        <dbReference type="SAM" id="MobiDB-lite"/>
    </source>
</evidence>
<dbReference type="PATRIC" id="fig|1032488.3.peg.842"/>
<gene>
    <name evidence="2" type="ORF">HMPREF9371_0904</name>
</gene>
<accession>G4CH15</accession>
<organism evidence="2 3">
    <name type="scientific">Neisseria shayeganii 871</name>
    <dbReference type="NCBI Taxonomy" id="1032488"/>
    <lineage>
        <taxon>Bacteria</taxon>
        <taxon>Pseudomonadati</taxon>
        <taxon>Pseudomonadota</taxon>
        <taxon>Betaproteobacteria</taxon>
        <taxon>Neisseriales</taxon>
        <taxon>Neisseriaceae</taxon>
        <taxon>Neisseria</taxon>
    </lineage>
</organism>
<dbReference type="Proteomes" id="UP000003019">
    <property type="component" value="Unassembled WGS sequence"/>
</dbReference>
<evidence type="ECO:0000313" key="2">
    <source>
        <dbReference type="EMBL" id="EGY52889.1"/>
    </source>
</evidence>
<reference evidence="2 3" key="1">
    <citation type="submission" date="2011-05" db="EMBL/GenBank/DDBJ databases">
        <authorList>
            <person name="Muzny D."/>
            <person name="Qin X."/>
            <person name="Deng J."/>
            <person name="Jiang H."/>
            <person name="Liu Y."/>
            <person name="Qu J."/>
            <person name="Song X.-Z."/>
            <person name="Zhang L."/>
            <person name="Thornton R."/>
            <person name="Coyle M."/>
            <person name="Francisco L."/>
            <person name="Jackson L."/>
            <person name="Javaid M."/>
            <person name="Korchina V."/>
            <person name="Kovar C."/>
            <person name="Mata R."/>
            <person name="Mathew T."/>
            <person name="Ngo R."/>
            <person name="Nguyen L."/>
            <person name="Nguyen N."/>
            <person name="Okwuonu G."/>
            <person name="Ongeri F."/>
            <person name="Pham C."/>
            <person name="Simmons D."/>
            <person name="Wilczek-Boney K."/>
            <person name="Hale W."/>
            <person name="Jakkamsetti A."/>
            <person name="Pham P."/>
            <person name="Ruth R."/>
            <person name="San Lucas F."/>
            <person name="Warren J."/>
            <person name="Zhang J."/>
            <person name="Zhao Z."/>
            <person name="Zhou C."/>
            <person name="Zhu D."/>
            <person name="Lee S."/>
            <person name="Bess C."/>
            <person name="Blankenburg K."/>
            <person name="Forbes L."/>
            <person name="Fu Q."/>
            <person name="Gubbala S."/>
            <person name="Hirani K."/>
            <person name="Jayaseelan J.C."/>
            <person name="Lara F."/>
            <person name="Munidasa M."/>
            <person name="Palculict T."/>
            <person name="Patil S."/>
            <person name="Pu L.-L."/>
            <person name="Saada N."/>
            <person name="Tang L."/>
            <person name="Weissenberger G."/>
            <person name="Zhu Y."/>
            <person name="Hemphill L."/>
            <person name="Shang Y."/>
            <person name="Youmans B."/>
            <person name="Ayvaz T."/>
            <person name="Ross M."/>
            <person name="Santibanez J."/>
            <person name="Aqrawi P."/>
            <person name="Gross S."/>
            <person name="Joshi V."/>
            <person name="Fowler G."/>
            <person name="Nazareth L."/>
            <person name="Reid J."/>
            <person name="Worley K."/>
            <person name="Petrosino J."/>
            <person name="Highlander S."/>
            <person name="Gibbs R."/>
        </authorList>
    </citation>
    <scope>NUCLEOTIDE SEQUENCE [LARGE SCALE GENOMIC DNA]</scope>
    <source>
        <strain evidence="2 3">871</strain>
    </source>
</reference>
<protein>
    <submittedName>
        <fullName evidence="2">Uncharacterized protein</fullName>
    </submittedName>
</protein>
<comment type="caution">
    <text evidence="2">The sequence shown here is derived from an EMBL/GenBank/DDBJ whole genome shotgun (WGS) entry which is preliminary data.</text>
</comment>
<dbReference type="EMBL" id="AGAY01000030">
    <property type="protein sequence ID" value="EGY52889.1"/>
    <property type="molecule type" value="Genomic_DNA"/>
</dbReference>
<dbReference type="AlphaFoldDB" id="G4CH15"/>
<name>G4CH15_9NEIS</name>
<dbReference type="HOGENOM" id="CLU_2881234_0_0_4"/>
<feature type="region of interest" description="Disordered" evidence="1">
    <location>
        <begin position="13"/>
        <end position="35"/>
    </location>
</feature>
<keyword evidence="3" id="KW-1185">Reference proteome</keyword>
<sequence length="63" mass="6837">MGFLGIGTIQRASGFGRNRPAKHRQKPNSLRPYSSSRKAETFASLPSAAHFCVVRCSLACLSI</sequence>